<protein>
    <submittedName>
        <fullName evidence="1">7282_t:CDS:1</fullName>
    </submittedName>
</protein>
<evidence type="ECO:0000313" key="1">
    <source>
        <dbReference type="EMBL" id="CAG8763782.1"/>
    </source>
</evidence>
<keyword evidence="2" id="KW-1185">Reference proteome</keyword>
<evidence type="ECO:0000313" key="2">
    <source>
        <dbReference type="Proteomes" id="UP000789525"/>
    </source>
</evidence>
<comment type="caution">
    <text evidence="1">The sequence shown here is derived from an EMBL/GenBank/DDBJ whole genome shotgun (WGS) entry which is preliminary data.</text>
</comment>
<accession>A0ACA9QUI2</accession>
<dbReference type="Proteomes" id="UP000789525">
    <property type="component" value="Unassembled WGS sequence"/>
</dbReference>
<dbReference type="EMBL" id="CAJVPT010060487">
    <property type="protein sequence ID" value="CAG8763782.1"/>
    <property type="molecule type" value="Genomic_DNA"/>
</dbReference>
<name>A0ACA9QUI2_9GLOM</name>
<organism evidence="1 2">
    <name type="scientific">Acaulospora colombiana</name>
    <dbReference type="NCBI Taxonomy" id="27376"/>
    <lineage>
        <taxon>Eukaryota</taxon>
        <taxon>Fungi</taxon>
        <taxon>Fungi incertae sedis</taxon>
        <taxon>Mucoromycota</taxon>
        <taxon>Glomeromycotina</taxon>
        <taxon>Glomeromycetes</taxon>
        <taxon>Diversisporales</taxon>
        <taxon>Acaulosporaceae</taxon>
        <taxon>Acaulospora</taxon>
    </lineage>
</organism>
<proteinExistence type="predicted"/>
<gene>
    <name evidence="1" type="ORF">ACOLOM_LOCUS13335</name>
</gene>
<sequence>TISKPLNAIGKILSEALDGIDDDRRRPESGQWNHPEQIYQYSQDTRTPEGGSYPGSVIQAPYKTRVRPATPSPSTTPMTGGLAGPPPLPPRGAQYFSPYSGMDASQRSQSPSPQMQGRNLEAEIGAIEDAHRQAAKDTVVQIFPTVESEVIDMVLEANGGDLGRTIDALLEISASG</sequence>
<feature type="non-terminal residue" evidence="1">
    <location>
        <position position="1"/>
    </location>
</feature>
<reference evidence="1" key="1">
    <citation type="submission" date="2021-06" db="EMBL/GenBank/DDBJ databases">
        <authorList>
            <person name="Kallberg Y."/>
            <person name="Tangrot J."/>
            <person name="Rosling A."/>
        </authorList>
    </citation>
    <scope>NUCLEOTIDE SEQUENCE</scope>
    <source>
        <strain evidence="1">CL356</strain>
    </source>
</reference>